<dbReference type="Gene3D" id="1.10.357.10">
    <property type="entry name" value="Tetracycline Repressor, domain 2"/>
    <property type="match status" value="1"/>
</dbReference>
<keyword evidence="1 2" id="KW-0238">DNA-binding</keyword>
<dbReference type="InterPro" id="IPR001647">
    <property type="entry name" value="HTH_TetR"/>
</dbReference>
<keyword evidence="6" id="KW-1185">Reference proteome</keyword>
<protein>
    <submittedName>
        <fullName evidence="5">AcrR family transcriptional regulator</fullName>
    </submittedName>
</protein>
<evidence type="ECO:0000259" key="4">
    <source>
        <dbReference type="PROSITE" id="PS50977"/>
    </source>
</evidence>
<evidence type="ECO:0000256" key="3">
    <source>
        <dbReference type="SAM" id="MobiDB-lite"/>
    </source>
</evidence>
<feature type="domain" description="HTH tetR-type" evidence="4">
    <location>
        <begin position="28"/>
        <end position="88"/>
    </location>
</feature>
<dbReference type="PROSITE" id="PS50977">
    <property type="entry name" value="HTH_TETR_2"/>
    <property type="match status" value="1"/>
</dbReference>
<evidence type="ECO:0000313" key="6">
    <source>
        <dbReference type="Proteomes" id="UP001519325"/>
    </source>
</evidence>
<proteinExistence type="predicted"/>
<organism evidence="5 6">
    <name type="scientific">Nocardia goodfellowii</name>
    <dbReference type="NCBI Taxonomy" id="882446"/>
    <lineage>
        <taxon>Bacteria</taxon>
        <taxon>Bacillati</taxon>
        <taxon>Actinomycetota</taxon>
        <taxon>Actinomycetes</taxon>
        <taxon>Mycobacteriales</taxon>
        <taxon>Nocardiaceae</taxon>
        <taxon>Nocardia</taxon>
    </lineage>
</organism>
<dbReference type="RefSeq" id="WP_245365886.1">
    <property type="nucleotide sequence ID" value="NZ_JAGGMR010000001.1"/>
</dbReference>
<dbReference type="SUPFAM" id="SSF46689">
    <property type="entry name" value="Homeodomain-like"/>
    <property type="match status" value="1"/>
</dbReference>
<dbReference type="PANTHER" id="PTHR30328:SF54">
    <property type="entry name" value="HTH-TYPE TRANSCRIPTIONAL REPRESSOR SCO4008"/>
    <property type="match status" value="1"/>
</dbReference>
<evidence type="ECO:0000256" key="2">
    <source>
        <dbReference type="PROSITE-ProRule" id="PRU00335"/>
    </source>
</evidence>
<dbReference type="SUPFAM" id="SSF48498">
    <property type="entry name" value="Tetracyclin repressor-like, C-terminal domain"/>
    <property type="match status" value="1"/>
</dbReference>
<sequence length="209" mass="23152">MADETSKDSTRPRSRRMPSSAERLRDAERTRGRLLAAALDVFAAKGFAGARVQEIADRAGVNKQLITYYFGGKDGLYQALQQQWLQAEGDFAAPDLPLDKLVAAYLHNGFDDSRMSRLLAWEGLAEAGGAPPAAYDPEDLSDLRRRQAEGQFPADIDPGVFLLVVMGAAMVPTVLPQVVRRVTGLDPTSPEFQRRYTEHVQRIIRHLSE</sequence>
<dbReference type="EMBL" id="JAGGMR010000001">
    <property type="protein sequence ID" value="MBP2189027.1"/>
    <property type="molecule type" value="Genomic_DNA"/>
</dbReference>
<dbReference type="PANTHER" id="PTHR30328">
    <property type="entry name" value="TRANSCRIPTIONAL REPRESSOR"/>
    <property type="match status" value="1"/>
</dbReference>
<reference evidence="5 6" key="1">
    <citation type="submission" date="2021-03" db="EMBL/GenBank/DDBJ databases">
        <title>Sequencing the genomes of 1000 actinobacteria strains.</title>
        <authorList>
            <person name="Klenk H.-P."/>
        </authorList>
    </citation>
    <scope>NUCLEOTIDE SEQUENCE [LARGE SCALE GENOMIC DNA]</scope>
    <source>
        <strain evidence="5 6">DSM 45516</strain>
    </source>
</reference>
<comment type="caution">
    <text evidence="5">The sequence shown here is derived from an EMBL/GenBank/DDBJ whole genome shotgun (WGS) entry which is preliminary data.</text>
</comment>
<dbReference type="Pfam" id="PF00440">
    <property type="entry name" value="TetR_N"/>
    <property type="match status" value="1"/>
</dbReference>
<accession>A0ABS4QBI2</accession>
<feature type="DNA-binding region" description="H-T-H motif" evidence="2">
    <location>
        <begin position="51"/>
        <end position="70"/>
    </location>
</feature>
<evidence type="ECO:0000256" key="1">
    <source>
        <dbReference type="ARBA" id="ARBA00023125"/>
    </source>
</evidence>
<feature type="compositionally biased region" description="Basic and acidic residues" evidence="3">
    <location>
        <begin position="1"/>
        <end position="11"/>
    </location>
</feature>
<gene>
    <name evidence="5" type="ORF">BJ987_001928</name>
</gene>
<name>A0ABS4QBI2_9NOCA</name>
<dbReference type="InterPro" id="IPR036271">
    <property type="entry name" value="Tet_transcr_reg_TetR-rel_C_sf"/>
</dbReference>
<dbReference type="InterPro" id="IPR050109">
    <property type="entry name" value="HTH-type_TetR-like_transc_reg"/>
</dbReference>
<dbReference type="InterPro" id="IPR009057">
    <property type="entry name" value="Homeodomain-like_sf"/>
</dbReference>
<dbReference type="Proteomes" id="UP001519325">
    <property type="component" value="Unassembled WGS sequence"/>
</dbReference>
<evidence type="ECO:0000313" key="5">
    <source>
        <dbReference type="EMBL" id="MBP2189027.1"/>
    </source>
</evidence>
<dbReference type="PRINTS" id="PR00455">
    <property type="entry name" value="HTHTETR"/>
</dbReference>
<feature type="region of interest" description="Disordered" evidence="3">
    <location>
        <begin position="1"/>
        <end position="25"/>
    </location>
</feature>